<dbReference type="AlphaFoldDB" id="A0A9Q3Z6G7"/>
<accession>A0A9Q3Z6G7</accession>
<keyword evidence="2" id="KW-1185">Reference proteome</keyword>
<evidence type="ECO:0000313" key="1">
    <source>
        <dbReference type="EMBL" id="MCD9875189.1"/>
    </source>
</evidence>
<comment type="caution">
    <text evidence="1">The sequence shown here is derived from an EMBL/GenBank/DDBJ whole genome shotgun (WGS) entry which is preliminary data.</text>
</comment>
<dbReference type="Proteomes" id="UP001108029">
    <property type="component" value="Unassembled WGS sequence"/>
</dbReference>
<name>A0A9Q3Z6G7_9ACTN</name>
<proteinExistence type="predicted"/>
<gene>
    <name evidence="1" type="ORF">LJ657_16220</name>
</gene>
<evidence type="ECO:0000313" key="2">
    <source>
        <dbReference type="Proteomes" id="UP001108029"/>
    </source>
</evidence>
<protein>
    <submittedName>
        <fullName evidence="1">Uncharacterized protein</fullName>
    </submittedName>
</protein>
<reference evidence="1" key="1">
    <citation type="submission" date="2021-12" db="EMBL/GenBank/DDBJ databases">
        <authorList>
            <person name="Lee J.-H."/>
            <person name="Kim S.-B."/>
        </authorList>
    </citation>
    <scope>NUCLEOTIDE SEQUENCE</scope>
    <source>
        <strain evidence="1">NR30</strain>
    </source>
</reference>
<sequence length="121" mass="12750">MADEDEDAQGDAGCLPAVARMLGGDDLVAHGVAVFETIDEDGDLAVAEAQVCEVRVGVRVFVTYGAFSVARFGHGVRRGRQGRTRLGVGHDRRFRSIRRSGPGAGVGAPTGAELFGRLPRT</sequence>
<dbReference type="EMBL" id="JAJSBI010000007">
    <property type="protein sequence ID" value="MCD9875189.1"/>
    <property type="molecule type" value="Genomic_DNA"/>
</dbReference>
<organism evidence="1 2">
    <name type="scientific">Streptomyces guryensis</name>
    <dbReference type="NCBI Taxonomy" id="2886947"/>
    <lineage>
        <taxon>Bacteria</taxon>
        <taxon>Bacillati</taxon>
        <taxon>Actinomycetota</taxon>
        <taxon>Actinomycetes</taxon>
        <taxon>Kitasatosporales</taxon>
        <taxon>Streptomycetaceae</taxon>
        <taxon>Streptomyces</taxon>
    </lineage>
</organism>